<evidence type="ECO:0000256" key="5">
    <source>
        <dbReference type="HAMAP-Rule" id="MF_00167"/>
    </source>
</evidence>
<keyword evidence="8" id="KW-1185">Reference proteome</keyword>
<evidence type="ECO:0000256" key="3">
    <source>
        <dbReference type="ARBA" id="ARBA00022884"/>
    </source>
</evidence>
<dbReference type="Proteomes" id="UP000661077">
    <property type="component" value="Unassembled WGS sequence"/>
</dbReference>
<comment type="similarity">
    <text evidence="5">Belongs to the CsrA/RsmA family.</text>
</comment>
<comment type="subcellular location">
    <subcellularLocation>
        <location evidence="5">Cytoplasm</location>
    </subcellularLocation>
</comment>
<dbReference type="InterPro" id="IPR036107">
    <property type="entry name" value="CsrA_sf"/>
</dbReference>
<comment type="function">
    <text evidence="5">A key translational regulator that binds mRNA to regulate translation initiation and/or mRNA stability. Mediates global changes in gene expression, shifting from rapid growth to stress survival by linking envelope stress, the stringent response and the catabolite repression systems. Usually binds in the 5'-UTR; binding at or near the Shine-Dalgarno sequence prevents ribosome-binding, repressing translation, binding elsewhere in the 5'-UTR can activate translation and/or stabilize the mRNA. Its function is antagonized by small RNA(s).</text>
</comment>
<dbReference type="NCBIfam" id="TIGR00202">
    <property type="entry name" value="csrA"/>
    <property type="match status" value="1"/>
</dbReference>
<gene>
    <name evidence="5 7" type="primary">csrA</name>
    <name evidence="7" type="ORF">JM946_13935</name>
</gene>
<comment type="subunit">
    <text evidence="5">Homodimer; the beta-strands of each monomer intercalate to form a hydrophobic core, while the alpha-helices form wings that extend away from the core.</text>
</comment>
<organism evidence="7 8">
    <name type="scientific">Steroidobacter gossypii</name>
    <dbReference type="NCBI Taxonomy" id="2805490"/>
    <lineage>
        <taxon>Bacteria</taxon>
        <taxon>Pseudomonadati</taxon>
        <taxon>Pseudomonadota</taxon>
        <taxon>Gammaproteobacteria</taxon>
        <taxon>Steroidobacterales</taxon>
        <taxon>Steroidobacteraceae</taxon>
        <taxon>Steroidobacter</taxon>
    </lineage>
</organism>
<dbReference type="Gene3D" id="2.60.40.4380">
    <property type="entry name" value="Translational regulator CsrA"/>
    <property type="match status" value="1"/>
</dbReference>
<dbReference type="EMBL" id="JAEVLS010000002">
    <property type="protein sequence ID" value="MBM0105836.1"/>
    <property type="molecule type" value="Genomic_DNA"/>
</dbReference>
<evidence type="ECO:0000256" key="6">
    <source>
        <dbReference type="SAM" id="MobiDB-lite"/>
    </source>
</evidence>
<dbReference type="NCBIfam" id="NF002469">
    <property type="entry name" value="PRK01712.1"/>
    <property type="match status" value="1"/>
</dbReference>
<dbReference type="HAMAP" id="MF_00167">
    <property type="entry name" value="CsrA"/>
    <property type="match status" value="1"/>
</dbReference>
<feature type="region of interest" description="Disordered" evidence="6">
    <location>
        <begin position="52"/>
        <end position="92"/>
    </location>
</feature>
<reference evidence="7 8" key="1">
    <citation type="journal article" date="2021" name="Int. J. Syst. Evol. Microbiol.">
        <title>Steroidobacter gossypii sp. nov., isolated from soil of cotton cropping field.</title>
        <authorList>
            <person name="Huang R."/>
            <person name="Yang S."/>
            <person name="Zhen C."/>
            <person name="Liu W."/>
        </authorList>
    </citation>
    <scope>NUCLEOTIDE SEQUENCE [LARGE SCALE GENOMIC DNA]</scope>
    <source>
        <strain evidence="7 8">S1-65</strain>
    </source>
</reference>
<accession>A0ABS1WXY3</accession>
<keyword evidence="4 5" id="KW-0010">Activator</keyword>
<name>A0ABS1WXY3_9GAMM</name>
<dbReference type="SUPFAM" id="SSF117130">
    <property type="entry name" value="CsrA-like"/>
    <property type="match status" value="1"/>
</dbReference>
<evidence type="ECO:0000313" key="8">
    <source>
        <dbReference type="Proteomes" id="UP000661077"/>
    </source>
</evidence>
<proteinExistence type="inferred from homology"/>
<evidence type="ECO:0000256" key="4">
    <source>
        <dbReference type="ARBA" id="ARBA00023159"/>
    </source>
</evidence>
<dbReference type="PANTHER" id="PTHR34984">
    <property type="entry name" value="CARBON STORAGE REGULATOR"/>
    <property type="match status" value="1"/>
</dbReference>
<evidence type="ECO:0000256" key="1">
    <source>
        <dbReference type="ARBA" id="ARBA00022490"/>
    </source>
</evidence>
<evidence type="ECO:0000256" key="2">
    <source>
        <dbReference type="ARBA" id="ARBA00022845"/>
    </source>
</evidence>
<sequence length="92" mass="10181">MLVLNRRIGEAVMIADDITVTVLGVKGTQVRLGLAAPSTVPIHREEIFKRIQREQASRRSSSSAATGRKDLTAKITRTPCNRTVEPCRRQVP</sequence>
<dbReference type="PANTHER" id="PTHR34984:SF1">
    <property type="entry name" value="CARBON STORAGE REGULATOR"/>
    <property type="match status" value="1"/>
</dbReference>
<dbReference type="InterPro" id="IPR003751">
    <property type="entry name" value="CsrA"/>
</dbReference>
<comment type="caution">
    <text evidence="7">The sequence shown here is derived from an EMBL/GenBank/DDBJ whole genome shotgun (WGS) entry which is preliminary data.</text>
</comment>
<dbReference type="Pfam" id="PF02599">
    <property type="entry name" value="CsrA"/>
    <property type="match status" value="1"/>
</dbReference>
<evidence type="ECO:0000313" key="7">
    <source>
        <dbReference type="EMBL" id="MBM0105836.1"/>
    </source>
</evidence>
<keyword evidence="1 5" id="KW-0963">Cytoplasm</keyword>
<keyword evidence="3 5" id="KW-0694">RNA-binding</keyword>
<protein>
    <recommendedName>
        <fullName evidence="5">Translational regulator CsrA</fullName>
    </recommendedName>
    <alternativeName>
        <fullName evidence="5">Carbon storage regulator</fullName>
    </alternativeName>
</protein>
<dbReference type="RefSeq" id="WP_203167859.1">
    <property type="nucleotide sequence ID" value="NZ_JAEVLS010000002.1"/>
</dbReference>
<keyword evidence="5" id="KW-0678">Repressor</keyword>
<keyword evidence="2 5" id="KW-0810">Translation regulation</keyword>